<dbReference type="InterPro" id="IPR017850">
    <property type="entry name" value="Alkaline_phosphatase_core_sf"/>
</dbReference>
<dbReference type="SUPFAM" id="SSF49785">
    <property type="entry name" value="Galactose-binding domain-like"/>
    <property type="match status" value="1"/>
</dbReference>
<dbReference type="Gene3D" id="3.30.1120.10">
    <property type="match status" value="1"/>
</dbReference>
<dbReference type="PANTHER" id="PTHR42693">
    <property type="entry name" value="ARYLSULFATASE FAMILY MEMBER"/>
    <property type="match status" value="1"/>
</dbReference>
<evidence type="ECO:0000313" key="7">
    <source>
        <dbReference type="EMBL" id="MCB5180724.1"/>
    </source>
</evidence>
<evidence type="ECO:0000256" key="2">
    <source>
        <dbReference type="ARBA" id="ARBA00022723"/>
    </source>
</evidence>
<dbReference type="InterPro" id="IPR000917">
    <property type="entry name" value="Sulfatase_N"/>
</dbReference>
<keyword evidence="4" id="KW-0106">Calcium</keyword>
<name>A0ABS8B7X6_9ACTN</name>
<keyword evidence="5" id="KW-0732">Signal</keyword>
<dbReference type="InterPro" id="IPR006311">
    <property type="entry name" value="TAT_signal"/>
</dbReference>
<dbReference type="InterPro" id="IPR013222">
    <property type="entry name" value="Glyco_hyd_98_carb-bd"/>
</dbReference>
<dbReference type="InterPro" id="IPR050738">
    <property type="entry name" value="Sulfatase"/>
</dbReference>
<dbReference type="RefSeq" id="WP_226727593.1">
    <property type="nucleotide sequence ID" value="NZ_JAJAUY010000051.1"/>
</dbReference>
<dbReference type="PROSITE" id="PS00523">
    <property type="entry name" value="SULFATASE_1"/>
    <property type="match status" value="1"/>
</dbReference>
<sequence>MSSRRTFLSGSTAVLGLATVTATAAGEDGAAAASVAAPETADAPVGRPPNFVVVLADDLGYGELGAYGQKLITTPRLDRLAAEGLRFTDAYSTAAVCAPSRCSLLTGLHTGHSTVRANPSAGGQGSLTSTDTTFAQVLRARGYRTALIGKWGFGPETAGQESHPAARGFEEFYGYITHGHAHEYYPEYLWHNDVKEPVPANAGGVKAVYAPDLLERRALEFIDAHADEPFLLLLTPNVPHAPSDVPDTSAYADRGWTAANKGHAAQVSHFDALVGKVVDRLRARGIEQDTVVLVTSDNGPHEEGGVNPDLFDANGPLRGYKRNLYEGGVRVPLIAWGPGRVRPGTSDRPTPLTDVLPTLAELGGAPSPTDIDGLSAAPLLAGSADSARHGHLYWFRDEWGVTSRADAQDGKRATWLAEAVRQDNWKAVRFAPERDHDLPDDTWQVELYDLATDPGESRNVVDRHPARAGELVALMRSSWKDTCPRKPFGARLTLPGPAVPGEAFTVTATLDNGSARPWTNAALTVRAPSGWTVAPVSPGTADQLAAGGRLTASWQVTPPADAGPATAWALVAEGTADTPSGPVRYPATGTVRTPPAAPVRDSYLSDLAWISATNGWGPVERDTSNGRSAAGDGPLISFGGTTYPKGLGVHAPSDIAYHLGAAARRFTSLVGIDDFSARQSSAGATRAKVYGDDRLLLTTPTLTAATGPVRVDVDVRGVRVLRLVVEDANNRTSFDHTSWALAHVSVG</sequence>
<comment type="caution">
    <text evidence="7">The sequence shown here is derived from an EMBL/GenBank/DDBJ whole genome shotgun (WGS) entry which is preliminary data.</text>
</comment>
<comment type="similarity">
    <text evidence="1">Belongs to the sulfatase family.</text>
</comment>
<keyword evidence="2" id="KW-0479">Metal-binding</keyword>
<dbReference type="Proteomes" id="UP001199054">
    <property type="component" value="Unassembled WGS sequence"/>
</dbReference>
<evidence type="ECO:0000256" key="1">
    <source>
        <dbReference type="ARBA" id="ARBA00008779"/>
    </source>
</evidence>
<evidence type="ECO:0000313" key="8">
    <source>
        <dbReference type="Proteomes" id="UP001199054"/>
    </source>
</evidence>
<dbReference type="Pfam" id="PF10633">
    <property type="entry name" value="NPCBM_assoc"/>
    <property type="match status" value="1"/>
</dbReference>
<evidence type="ECO:0000259" key="6">
    <source>
        <dbReference type="SMART" id="SM00776"/>
    </source>
</evidence>
<dbReference type="SUPFAM" id="SSF53649">
    <property type="entry name" value="Alkaline phosphatase-like"/>
    <property type="match status" value="1"/>
</dbReference>
<protein>
    <submittedName>
        <fullName evidence="7">Sulfatase-like hydrolase/transferase</fullName>
    </submittedName>
</protein>
<dbReference type="Pfam" id="PF00884">
    <property type="entry name" value="Sulfatase"/>
    <property type="match status" value="1"/>
</dbReference>
<proteinExistence type="inferred from homology"/>
<dbReference type="PROSITE" id="PS51318">
    <property type="entry name" value="TAT"/>
    <property type="match status" value="1"/>
</dbReference>
<dbReference type="Gene3D" id="3.40.720.10">
    <property type="entry name" value="Alkaline Phosphatase, subunit A"/>
    <property type="match status" value="1"/>
</dbReference>
<dbReference type="InterPro" id="IPR018905">
    <property type="entry name" value="A-galactase_NEW3"/>
</dbReference>
<dbReference type="CDD" id="cd16145">
    <property type="entry name" value="ARS_like"/>
    <property type="match status" value="1"/>
</dbReference>
<dbReference type="InterPro" id="IPR024607">
    <property type="entry name" value="Sulfatase_CS"/>
</dbReference>
<organism evidence="7 8">
    <name type="scientific">Streptomyces antimicrobicus</name>
    <dbReference type="NCBI Taxonomy" id="2883108"/>
    <lineage>
        <taxon>Bacteria</taxon>
        <taxon>Bacillati</taxon>
        <taxon>Actinomycetota</taxon>
        <taxon>Actinomycetes</taxon>
        <taxon>Kitasatosporales</taxon>
        <taxon>Streptomycetaceae</taxon>
        <taxon>Streptomyces</taxon>
    </lineage>
</organism>
<keyword evidence="8" id="KW-1185">Reference proteome</keyword>
<evidence type="ECO:0000256" key="3">
    <source>
        <dbReference type="ARBA" id="ARBA00022801"/>
    </source>
</evidence>
<keyword evidence="3" id="KW-0378">Hydrolase</keyword>
<dbReference type="InterPro" id="IPR008979">
    <property type="entry name" value="Galactose-bd-like_sf"/>
</dbReference>
<gene>
    <name evidence="7" type="ORF">LG632_15195</name>
</gene>
<dbReference type="PANTHER" id="PTHR42693:SF53">
    <property type="entry name" value="ENDO-4-O-SULFATASE"/>
    <property type="match status" value="1"/>
</dbReference>
<dbReference type="SMART" id="SM00776">
    <property type="entry name" value="NPCBM"/>
    <property type="match status" value="1"/>
</dbReference>
<dbReference type="EMBL" id="JAJAUY010000051">
    <property type="protein sequence ID" value="MCB5180724.1"/>
    <property type="molecule type" value="Genomic_DNA"/>
</dbReference>
<reference evidence="7 8" key="1">
    <citation type="submission" date="2021-10" db="EMBL/GenBank/DDBJ databases">
        <title>Streptomyces sp. strain SMC 277, a novel streptomycete isolated from soil.</title>
        <authorList>
            <person name="Chanama M."/>
        </authorList>
    </citation>
    <scope>NUCLEOTIDE SEQUENCE [LARGE SCALE GENOMIC DNA]</scope>
    <source>
        <strain evidence="7 8">SMC 277</strain>
    </source>
</reference>
<feature type="signal peptide" evidence="5">
    <location>
        <begin position="1"/>
        <end position="24"/>
    </location>
</feature>
<dbReference type="Gene3D" id="2.60.120.1060">
    <property type="entry name" value="NPCBM/NEW2 domain"/>
    <property type="match status" value="1"/>
</dbReference>
<feature type="domain" description="Glycosyl hydrolase family 98 putative carbohydrate-binding module" evidence="6">
    <location>
        <begin position="598"/>
        <end position="746"/>
    </location>
</feature>
<dbReference type="InterPro" id="IPR038637">
    <property type="entry name" value="NPCBM_sf"/>
</dbReference>
<feature type="chain" id="PRO_5046938364" evidence="5">
    <location>
        <begin position="25"/>
        <end position="747"/>
    </location>
</feature>
<dbReference type="Pfam" id="PF08305">
    <property type="entry name" value="NPCBM"/>
    <property type="match status" value="1"/>
</dbReference>
<evidence type="ECO:0000256" key="5">
    <source>
        <dbReference type="SAM" id="SignalP"/>
    </source>
</evidence>
<accession>A0ABS8B7X6</accession>
<evidence type="ECO:0000256" key="4">
    <source>
        <dbReference type="ARBA" id="ARBA00022837"/>
    </source>
</evidence>